<dbReference type="EnsemblMetazoa" id="XM_022807367">
    <property type="protein sequence ID" value="XP_022663102"/>
    <property type="gene ID" value="LOC111251088"/>
</dbReference>
<feature type="domain" description="C2H2-type" evidence="7">
    <location>
        <begin position="199"/>
        <end position="227"/>
    </location>
</feature>
<evidence type="ECO:0000313" key="8">
    <source>
        <dbReference type="EnsemblMetazoa" id="XP_022663100"/>
    </source>
</evidence>
<dbReference type="InterPro" id="IPR050688">
    <property type="entry name" value="Zinc_finger/UBP_domain"/>
</dbReference>
<dbReference type="GeneID" id="111251088"/>
<feature type="region of interest" description="Disordered" evidence="6">
    <location>
        <begin position="376"/>
        <end position="436"/>
    </location>
</feature>
<dbReference type="GO" id="GO:0008270">
    <property type="term" value="F:zinc ion binding"/>
    <property type="evidence" value="ECO:0007669"/>
    <property type="project" value="UniProtKB-KW"/>
</dbReference>
<keyword evidence="1" id="KW-0479">Metal-binding</keyword>
<dbReference type="RefSeq" id="XP_022663100.1">
    <property type="nucleotide sequence ID" value="XM_022807365.1"/>
</dbReference>
<dbReference type="InParanoid" id="A0A7M7K8G2"/>
<evidence type="ECO:0000256" key="4">
    <source>
        <dbReference type="ARBA" id="ARBA00022833"/>
    </source>
</evidence>
<dbReference type="SUPFAM" id="SSF57667">
    <property type="entry name" value="beta-beta-alpha zinc fingers"/>
    <property type="match status" value="2"/>
</dbReference>
<feature type="domain" description="C2H2-type" evidence="7">
    <location>
        <begin position="143"/>
        <end position="170"/>
    </location>
</feature>
<evidence type="ECO:0000256" key="3">
    <source>
        <dbReference type="ARBA" id="ARBA00022771"/>
    </source>
</evidence>
<dbReference type="GO" id="GO:0005634">
    <property type="term" value="C:nucleus"/>
    <property type="evidence" value="ECO:0007669"/>
    <property type="project" value="TreeGrafter"/>
</dbReference>
<keyword evidence="2" id="KW-0677">Repeat</keyword>
<protein>
    <recommendedName>
        <fullName evidence="7">C2H2-type domain-containing protein</fullName>
    </recommendedName>
</protein>
<dbReference type="InterPro" id="IPR013087">
    <property type="entry name" value="Znf_C2H2_type"/>
</dbReference>
<dbReference type="PROSITE" id="PS00028">
    <property type="entry name" value="ZINC_FINGER_C2H2_1"/>
    <property type="match status" value="3"/>
</dbReference>
<dbReference type="InterPro" id="IPR036236">
    <property type="entry name" value="Znf_C2H2_sf"/>
</dbReference>
<proteinExistence type="predicted"/>
<evidence type="ECO:0000256" key="6">
    <source>
        <dbReference type="SAM" id="MobiDB-lite"/>
    </source>
</evidence>
<dbReference type="RefSeq" id="XP_022663101.1">
    <property type="nucleotide sequence ID" value="XM_022807366.1"/>
</dbReference>
<feature type="region of interest" description="Disordered" evidence="6">
    <location>
        <begin position="323"/>
        <end position="358"/>
    </location>
</feature>
<dbReference type="PANTHER" id="PTHR24403:SF67">
    <property type="entry name" value="FI01116P-RELATED"/>
    <property type="match status" value="1"/>
</dbReference>
<feature type="domain" description="C2H2-type" evidence="7">
    <location>
        <begin position="115"/>
        <end position="142"/>
    </location>
</feature>
<dbReference type="Proteomes" id="UP000594260">
    <property type="component" value="Unplaced"/>
</dbReference>
<reference evidence="8" key="1">
    <citation type="submission" date="2021-01" db="UniProtKB">
        <authorList>
            <consortium name="EnsemblMetazoa"/>
        </authorList>
    </citation>
    <scope>IDENTIFICATION</scope>
</reference>
<dbReference type="GO" id="GO:0045944">
    <property type="term" value="P:positive regulation of transcription by RNA polymerase II"/>
    <property type="evidence" value="ECO:0007669"/>
    <property type="project" value="TreeGrafter"/>
</dbReference>
<dbReference type="RefSeq" id="XP_022663102.1">
    <property type="nucleotide sequence ID" value="XM_022807367.1"/>
</dbReference>
<feature type="compositionally biased region" description="Polar residues" evidence="6">
    <location>
        <begin position="343"/>
        <end position="358"/>
    </location>
</feature>
<dbReference type="PANTHER" id="PTHR24403">
    <property type="entry name" value="ZINC FINGER PROTEIN"/>
    <property type="match status" value="1"/>
</dbReference>
<feature type="region of interest" description="Disordered" evidence="6">
    <location>
        <begin position="1"/>
        <end position="22"/>
    </location>
</feature>
<keyword evidence="4" id="KW-0862">Zinc</keyword>
<dbReference type="Gene3D" id="3.30.160.60">
    <property type="entry name" value="Classic Zinc Finger"/>
    <property type="match status" value="3"/>
</dbReference>
<accession>A0A7M7K8G2</accession>
<feature type="domain" description="C2H2-type" evidence="7">
    <location>
        <begin position="44"/>
        <end position="71"/>
    </location>
</feature>
<sequence length="436" mass="49595">MTMGPPSQEKADSHSAALASAKLSDQTSTSNCQRRSQRRSTAVYECIFCSITFTNRNELETHLTSHVDCSPETESEKVQDDAVRQEALSCPVCNDFTTWRQDELQQHFDNHIMGYKCVFCDFTTLRKTRLRSHLPQHAFERNFKCELCGMGFYKNDLLSRHKKTHGPKNFACTQCDHTTYSQRMLNDHRILKHSSDKVHKCKECGQHFRHSADLSIHRRRIHNLQNTKFGKSDIKRCPDCTFETKRRPEFILHRYEVHESFPMIRSDSMELQCAMEGCTFSIDSELKFVTHIQAKHRAATTSSSEKDQQQCLSCRLCRKKETCTHTSSGRPRGSKSAKKKKLNTTAGTSNNNKNTSDCNTDVAIVGWDSAPISCNKDKAKETAEDSIKDFPTSQKEADPRPGSAQQHTQRQPVEQVGIMPISPYVVPESTGSTELS</sequence>
<dbReference type="Pfam" id="PF00096">
    <property type="entry name" value="zf-C2H2"/>
    <property type="match status" value="2"/>
</dbReference>
<dbReference type="PROSITE" id="PS50157">
    <property type="entry name" value="ZINC_FINGER_C2H2_2"/>
    <property type="match status" value="5"/>
</dbReference>
<feature type="compositionally biased region" description="Basic residues" evidence="6">
    <location>
        <begin position="332"/>
        <end position="342"/>
    </location>
</feature>
<evidence type="ECO:0000256" key="5">
    <source>
        <dbReference type="PROSITE-ProRule" id="PRU00042"/>
    </source>
</evidence>
<dbReference type="EnsemblMetazoa" id="XM_022807366">
    <property type="protein sequence ID" value="XP_022663101"/>
    <property type="gene ID" value="LOC111251088"/>
</dbReference>
<organism evidence="8 9">
    <name type="scientific">Varroa destructor</name>
    <name type="common">Honeybee mite</name>
    <dbReference type="NCBI Taxonomy" id="109461"/>
    <lineage>
        <taxon>Eukaryota</taxon>
        <taxon>Metazoa</taxon>
        <taxon>Ecdysozoa</taxon>
        <taxon>Arthropoda</taxon>
        <taxon>Chelicerata</taxon>
        <taxon>Arachnida</taxon>
        <taxon>Acari</taxon>
        <taxon>Parasitiformes</taxon>
        <taxon>Mesostigmata</taxon>
        <taxon>Gamasina</taxon>
        <taxon>Dermanyssoidea</taxon>
        <taxon>Varroidae</taxon>
        <taxon>Varroa</taxon>
    </lineage>
</organism>
<dbReference type="AlphaFoldDB" id="A0A7M7K8G2"/>
<evidence type="ECO:0000313" key="9">
    <source>
        <dbReference type="Proteomes" id="UP000594260"/>
    </source>
</evidence>
<evidence type="ECO:0000256" key="1">
    <source>
        <dbReference type="ARBA" id="ARBA00022723"/>
    </source>
</evidence>
<feature type="domain" description="C2H2-type" evidence="7">
    <location>
        <begin position="170"/>
        <end position="198"/>
    </location>
</feature>
<dbReference type="OrthoDB" id="6515162at2759"/>
<dbReference type="SMART" id="SM00355">
    <property type="entry name" value="ZnF_C2H2"/>
    <property type="match status" value="8"/>
</dbReference>
<keyword evidence="9" id="KW-1185">Reference proteome</keyword>
<evidence type="ECO:0000259" key="7">
    <source>
        <dbReference type="PROSITE" id="PS50157"/>
    </source>
</evidence>
<name>A0A7M7K8G2_VARDE</name>
<feature type="compositionally biased region" description="Polar residues" evidence="6">
    <location>
        <begin position="403"/>
        <end position="412"/>
    </location>
</feature>
<feature type="compositionally biased region" description="Basic and acidic residues" evidence="6">
    <location>
        <begin position="376"/>
        <end position="388"/>
    </location>
</feature>
<dbReference type="OMA" id="KSHCEIG"/>
<keyword evidence="3 5" id="KW-0863">Zinc-finger</keyword>
<dbReference type="EnsemblMetazoa" id="XM_022807365">
    <property type="protein sequence ID" value="XP_022663100"/>
    <property type="gene ID" value="LOC111251088"/>
</dbReference>
<dbReference type="KEGG" id="vde:111251088"/>
<evidence type="ECO:0000256" key="2">
    <source>
        <dbReference type="ARBA" id="ARBA00022737"/>
    </source>
</evidence>